<dbReference type="RefSeq" id="WP_160632772.1">
    <property type="nucleotide sequence ID" value="NZ_WWNE01000006.1"/>
</dbReference>
<dbReference type="GO" id="GO:0005509">
    <property type="term" value="F:calcium ion binding"/>
    <property type="evidence" value="ECO:0007669"/>
    <property type="project" value="InterPro"/>
</dbReference>
<dbReference type="Proteomes" id="UP000470771">
    <property type="component" value="Unassembled WGS sequence"/>
</dbReference>
<dbReference type="EMBL" id="WWNE01000006">
    <property type="protein sequence ID" value="NBG65811.1"/>
    <property type="molecule type" value="Genomic_DNA"/>
</dbReference>
<evidence type="ECO:0000313" key="4">
    <source>
        <dbReference type="Proteomes" id="UP000470771"/>
    </source>
</evidence>
<comment type="caution">
    <text evidence="3">The sequence shown here is derived from an EMBL/GenBank/DDBJ whole genome shotgun (WGS) entry which is preliminary data.</text>
</comment>
<feature type="signal peptide" evidence="1">
    <location>
        <begin position="1"/>
        <end position="21"/>
    </location>
</feature>
<evidence type="ECO:0000313" key="3">
    <source>
        <dbReference type="EMBL" id="NBG65811.1"/>
    </source>
</evidence>
<dbReference type="InterPro" id="IPR045743">
    <property type="entry name" value="DUF6089"/>
</dbReference>
<dbReference type="InterPro" id="IPR028974">
    <property type="entry name" value="TSP_type-3_rpt"/>
</dbReference>
<proteinExistence type="predicted"/>
<feature type="chain" id="PRO_5026676364" description="DUF6089 domain-containing protein" evidence="1">
    <location>
        <begin position="22"/>
        <end position="583"/>
    </location>
</feature>
<dbReference type="AlphaFoldDB" id="A0A6N9NK11"/>
<dbReference type="Gene3D" id="4.10.1080.10">
    <property type="entry name" value="TSP type-3 repeat"/>
    <property type="match status" value="1"/>
</dbReference>
<dbReference type="SUPFAM" id="SSF103647">
    <property type="entry name" value="TSP type-3 repeat"/>
    <property type="match status" value="1"/>
</dbReference>
<name>A0A6N9NK11_9FLAO</name>
<organism evidence="3 4">
    <name type="scientific">Acidiluteibacter ferrifornacis</name>
    <dbReference type="NCBI Taxonomy" id="2692424"/>
    <lineage>
        <taxon>Bacteria</taxon>
        <taxon>Pseudomonadati</taxon>
        <taxon>Bacteroidota</taxon>
        <taxon>Flavobacteriia</taxon>
        <taxon>Flavobacteriales</taxon>
        <taxon>Cryomorphaceae</taxon>
        <taxon>Acidiluteibacter</taxon>
    </lineage>
</organism>
<gene>
    <name evidence="3" type="ORF">GQN54_06750</name>
</gene>
<evidence type="ECO:0000256" key="1">
    <source>
        <dbReference type="SAM" id="SignalP"/>
    </source>
</evidence>
<dbReference type="Pfam" id="PF19573">
    <property type="entry name" value="DUF6089"/>
    <property type="match status" value="1"/>
</dbReference>
<keyword evidence="1" id="KW-0732">Signal</keyword>
<sequence length="583" mass="65341">MKIISLFVTLVCLFFSTQISAQYEQDTLETIEKTPSSFTPPTVGLGVGLISFYGDLRDYKYGNPFVSNPVYELYVHQPILDYLSLNVYFMFGKLRVEERRVERNLNFESTIRASGLNFEYNFGNFLNPDRNFSPFITAGVEIFEFNSKTDILDKNGNPYYYWSDGTIRNIAQDDPSAEFAVEVSRDYTYETDIREARFGGKELYPERGVAIPLGIGFGLKITNQINFRLASTMHLTFTDNIDGIDVHSPPERLANDRANANNDYFLASTVSLTYNFRKVDSYKDGFDKDEVIDFYAYDNNDYDNDGIIDFYDKCPNTPVGVEVDTLGCPIDSDGDGLADHLDKEINSPGTTVNAEGVYLTDEMIYESYLRYSDTSGEFADVVSTNFSGKSKTQSRFRINVGEYARGQEPAGMEQLLNLPDLKTEVKDSTVLYSVGSSNNLEDVVKRKTEISQLGLNPTIEERKNDNSYSDAGQRVNELKPLNNSGSGIDPNQVIFRVQLGAFKSKPDDSYFKNVDNIIVQENDNIFRYYSGAFDTFEAAAAHKVKLSVAGFKGAFVAAFKGGKKVPLKSVGVNPIQQSPLIGN</sequence>
<accession>A0A6N9NK11</accession>
<evidence type="ECO:0000259" key="2">
    <source>
        <dbReference type="Pfam" id="PF19573"/>
    </source>
</evidence>
<keyword evidence="4" id="KW-1185">Reference proteome</keyword>
<protein>
    <recommendedName>
        <fullName evidence="2">DUF6089 domain-containing protein</fullName>
    </recommendedName>
</protein>
<feature type="domain" description="DUF6089" evidence="2">
    <location>
        <begin position="206"/>
        <end position="279"/>
    </location>
</feature>
<reference evidence="3 4" key="1">
    <citation type="submission" date="2019-12" db="EMBL/GenBank/DDBJ databases">
        <authorList>
            <person name="Zhao J."/>
        </authorList>
    </citation>
    <scope>NUCLEOTIDE SEQUENCE [LARGE SCALE GENOMIC DNA]</scope>
    <source>
        <strain evidence="3 4">S-15</strain>
    </source>
</reference>